<proteinExistence type="predicted"/>
<protein>
    <submittedName>
        <fullName evidence="1">Uncharacterized protein</fullName>
    </submittedName>
</protein>
<evidence type="ECO:0000313" key="1">
    <source>
        <dbReference type="EMBL" id="GFH26611.1"/>
    </source>
</evidence>
<sequence>MDALDGIFANCAVYHPPFA</sequence>
<comment type="caution">
    <text evidence="1">The sequence shown here is derived from an EMBL/GenBank/DDBJ whole genome shotgun (WGS) entry which is preliminary data.</text>
</comment>
<name>A0A699ZVV5_HAELA</name>
<reference evidence="1 2" key="1">
    <citation type="submission" date="2020-02" db="EMBL/GenBank/DDBJ databases">
        <title>Draft genome sequence of Haematococcus lacustris strain NIES-144.</title>
        <authorList>
            <person name="Morimoto D."/>
            <person name="Nakagawa S."/>
            <person name="Yoshida T."/>
            <person name="Sawayama S."/>
        </authorList>
    </citation>
    <scope>NUCLEOTIDE SEQUENCE [LARGE SCALE GENOMIC DNA]</scope>
    <source>
        <strain evidence="1 2">NIES-144</strain>
    </source>
</reference>
<dbReference type="Proteomes" id="UP000485058">
    <property type="component" value="Unassembled WGS sequence"/>
</dbReference>
<gene>
    <name evidence="1" type="ORF">HaLaN_24787</name>
</gene>
<dbReference type="AlphaFoldDB" id="A0A699ZVV5"/>
<accession>A0A699ZVV5</accession>
<dbReference type="EMBL" id="BLLF01003180">
    <property type="protein sequence ID" value="GFH26611.1"/>
    <property type="molecule type" value="Genomic_DNA"/>
</dbReference>
<feature type="non-terminal residue" evidence="1">
    <location>
        <position position="1"/>
    </location>
</feature>
<evidence type="ECO:0000313" key="2">
    <source>
        <dbReference type="Proteomes" id="UP000485058"/>
    </source>
</evidence>
<organism evidence="1 2">
    <name type="scientific">Haematococcus lacustris</name>
    <name type="common">Green alga</name>
    <name type="synonym">Haematococcus pluvialis</name>
    <dbReference type="NCBI Taxonomy" id="44745"/>
    <lineage>
        <taxon>Eukaryota</taxon>
        <taxon>Viridiplantae</taxon>
        <taxon>Chlorophyta</taxon>
        <taxon>core chlorophytes</taxon>
        <taxon>Chlorophyceae</taxon>
        <taxon>CS clade</taxon>
        <taxon>Chlamydomonadales</taxon>
        <taxon>Haematococcaceae</taxon>
        <taxon>Haematococcus</taxon>
    </lineage>
</organism>
<keyword evidence="2" id="KW-1185">Reference proteome</keyword>